<organism evidence="3 4">
    <name type="scientific">Ktedonobacter robiniae</name>
    <dbReference type="NCBI Taxonomy" id="2778365"/>
    <lineage>
        <taxon>Bacteria</taxon>
        <taxon>Bacillati</taxon>
        <taxon>Chloroflexota</taxon>
        <taxon>Ktedonobacteria</taxon>
        <taxon>Ktedonobacterales</taxon>
        <taxon>Ktedonobacteraceae</taxon>
        <taxon>Ktedonobacter</taxon>
    </lineage>
</organism>
<feature type="transmembrane region" description="Helical" evidence="2">
    <location>
        <begin position="113"/>
        <end position="134"/>
    </location>
</feature>
<evidence type="ECO:0000313" key="4">
    <source>
        <dbReference type="Proteomes" id="UP000654345"/>
    </source>
</evidence>
<keyword evidence="2" id="KW-0472">Membrane</keyword>
<gene>
    <name evidence="3" type="ORF">KSB_07930</name>
</gene>
<comment type="caution">
    <text evidence="3">The sequence shown here is derived from an EMBL/GenBank/DDBJ whole genome shotgun (WGS) entry which is preliminary data.</text>
</comment>
<accession>A0ABQ3UHZ1</accession>
<dbReference type="EMBL" id="BNJG01000001">
    <property type="protein sequence ID" value="GHO52318.1"/>
    <property type="molecule type" value="Genomic_DNA"/>
</dbReference>
<sequence length="138" mass="15219">MAKKSATARRSAQRSKATRAKGFELVQPAIEEREEENPLLEVEEEEIVTSEPEIENVASSVVEEKASTPVAVAPEQGSARARLAARRQAKNRSQRAAPQLITVEHFAYVKRDLITIGILATLLFVVIIVLYFAYGSVL</sequence>
<evidence type="ECO:0000256" key="1">
    <source>
        <dbReference type="SAM" id="MobiDB-lite"/>
    </source>
</evidence>
<feature type="compositionally biased region" description="Basic residues" evidence="1">
    <location>
        <begin position="1"/>
        <end position="19"/>
    </location>
</feature>
<evidence type="ECO:0000256" key="2">
    <source>
        <dbReference type="SAM" id="Phobius"/>
    </source>
</evidence>
<dbReference type="RefSeq" id="WP_201369238.1">
    <property type="nucleotide sequence ID" value="NZ_BNJG01000001.1"/>
</dbReference>
<keyword evidence="4" id="KW-1185">Reference proteome</keyword>
<feature type="region of interest" description="Disordered" evidence="1">
    <location>
        <begin position="1"/>
        <end position="28"/>
    </location>
</feature>
<name>A0ABQ3UHZ1_9CHLR</name>
<evidence type="ECO:0000313" key="3">
    <source>
        <dbReference type="EMBL" id="GHO52318.1"/>
    </source>
</evidence>
<protein>
    <submittedName>
        <fullName evidence="3">Uncharacterized protein</fullName>
    </submittedName>
</protein>
<keyword evidence="2" id="KW-0812">Transmembrane</keyword>
<keyword evidence="2" id="KW-1133">Transmembrane helix</keyword>
<reference evidence="3 4" key="1">
    <citation type="journal article" date="2021" name="Int. J. Syst. Evol. Microbiol.">
        <title>Reticulibacter mediterranei gen. nov., sp. nov., within the new family Reticulibacteraceae fam. nov., and Ktedonospora formicarum gen. nov., sp. nov., Ktedonobacter robiniae sp. nov., Dictyobacter formicarum sp. nov. and Dictyobacter arantiisoli sp. nov., belonging to the class Ktedonobacteria.</title>
        <authorList>
            <person name="Yabe S."/>
            <person name="Zheng Y."/>
            <person name="Wang C.M."/>
            <person name="Sakai Y."/>
            <person name="Abe K."/>
            <person name="Yokota A."/>
            <person name="Donadio S."/>
            <person name="Cavaletti L."/>
            <person name="Monciardini P."/>
        </authorList>
    </citation>
    <scope>NUCLEOTIDE SEQUENCE [LARGE SCALE GENOMIC DNA]</scope>
    <source>
        <strain evidence="3 4">SOSP1-30</strain>
    </source>
</reference>
<dbReference type="Proteomes" id="UP000654345">
    <property type="component" value="Unassembled WGS sequence"/>
</dbReference>
<proteinExistence type="predicted"/>